<dbReference type="GO" id="GO:0010181">
    <property type="term" value="F:FMN binding"/>
    <property type="evidence" value="ECO:0007669"/>
    <property type="project" value="TreeGrafter"/>
</dbReference>
<dbReference type="Proteomes" id="UP000249616">
    <property type="component" value="Chromosome"/>
</dbReference>
<dbReference type="GO" id="GO:0009055">
    <property type="term" value="F:electron transfer activity"/>
    <property type="evidence" value="ECO:0007669"/>
    <property type="project" value="TreeGrafter"/>
</dbReference>
<protein>
    <submittedName>
        <fullName evidence="3">Oxidoreductase</fullName>
    </submittedName>
</protein>
<accession>A0A2Z4IT80</accession>
<dbReference type="InterPro" id="IPR003680">
    <property type="entry name" value="Flavodoxin_fold"/>
</dbReference>
<evidence type="ECO:0000256" key="1">
    <source>
        <dbReference type="ARBA" id="ARBA00023002"/>
    </source>
</evidence>
<gene>
    <name evidence="3" type="ORF">DN051_04155</name>
</gene>
<dbReference type="Pfam" id="PF02525">
    <property type="entry name" value="Flavodoxin_2"/>
    <property type="match status" value="1"/>
</dbReference>
<dbReference type="GeneID" id="32593339"/>
<name>A0A2Z4IT80_9ACTN</name>
<dbReference type="SUPFAM" id="SSF52218">
    <property type="entry name" value="Flavoproteins"/>
    <property type="match status" value="1"/>
</dbReference>
<feature type="domain" description="Flavodoxin-like fold" evidence="2">
    <location>
        <begin position="4"/>
        <end position="170"/>
    </location>
</feature>
<keyword evidence="1" id="KW-0560">Oxidoreductase</keyword>
<reference evidence="3 4" key="1">
    <citation type="journal article" date="2019" name="Int. J. Syst. Evol. Microbiol.">
        <title>Streptomyces cadmiisoli sp. nov., a novel actinomycete isolated from cadmium-contaminated soil.</title>
        <authorList>
            <person name="Li K."/>
            <person name="Tang X."/>
            <person name="Zhao J."/>
            <person name="Guo Y."/>
            <person name="Tang Y."/>
            <person name="Gao J."/>
        </authorList>
    </citation>
    <scope>NUCLEOTIDE SEQUENCE [LARGE SCALE GENOMIC DNA]</scope>
    <source>
        <strain evidence="3 4">ZFG47</strain>
    </source>
</reference>
<proteinExistence type="predicted"/>
<dbReference type="Gene3D" id="3.40.50.360">
    <property type="match status" value="1"/>
</dbReference>
<keyword evidence="4" id="KW-1185">Reference proteome</keyword>
<evidence type="ECO:0000313" key="4">
    <source>
        <dbReference type="Proteomes" id="UP000249616"/>
    </source>
</evidence>
<dbReference type="InterPro" id="IPR046980">
    <property type="entry name" value="KefG/KefF"/>
</dbReference>
<dbReference type="RefSeq" id="WP_053757777.1">
    <property type="nucleotide sequence ID" value="NZ_CBDRHE010000006.1"/>
</dbReference>
<dbReference type="PANTHER" id="PTHR47307">
    <property type="entry name" value="GLUTATHIONE-REGULATED POTASSIUM-EFFLUX SYSTEM ANCILLARY PROTEIN KEFG"/>
    <property type="match status" value="1"/>
</dbReference>
<dbReference type="KEGG" id="scad:DN051_04155"/>
<sequence length="175" mass="19849">MPTRTLVLLAHPALHRSRINAALAGEVRGLDHVTLHDIHEAYPDRVIDVAAEQRLVREHDVIVFQFPFHWYSVPGFLKQWLDEVMLRDFAYDTGPLLEGKTLQLVTSTGGVEDAYGPDGFHRFTMAELLRPLEQTAHRMGLAYADPLVLHDARGTSDEELALHAKRYRELLLGYA</sequence>
<organism evidence="3 4">
    <name type="scientific">Streptomyces cadmiisoli</name>
    <dbReference type="NCBI Taxonomy" id="2184053"/>
    <lineage>
        <taxon>Bacteria</taxon>
        <taxon>Bacillati</taxon>
        <taxon>Actinomycetota</taxon>
        <taxon>Actinomycetes</taxon>
        <taxon>Kitasatosporales</taxon>
        <taxon>Streptomycetaceae</taxon>
        <taxon>Streptomyces</taxon>
        <taxon>Streptomyces aurantiacus group</taxon>
    </lineage>
</organism>
<evidence type="ECO:0000313" key="3">
    <source>
        <dbReference type="EMBL" id="AWW35940.1"/>
    </source>
</evidence>
<dbReference type="PANTHER" id="PTHR47307:SF1">
    <property type="entry name" value="GLUTATHIONE-REGULATED POTASSIUM-EFFLUX SYSTEM ANCILLARY PROTEIN KEFG"/>
    <property type="match status" value="1"/>
</dbReference>
<evidence type="ECO:0000259" key="2">
    <source>
        <dbReference type="Pfam" id="PF02525"/>
    </source>
</evidence>
<dbReference type="EMBL" id="CP030073">
    <property type="protein sequence ID" value="AWW35940.1"/>
    <property type="molecule type" value="Genomic_DNA"/>
</dbReference>
<dbReference type="AlphaFoldDB" id="A0A2Z4IT80"/>
<dbReference type="GO" id="GO:0003955">
    <property type="term" value="F:NAD(P)H dehydrogenase (quinone) activity"/>
    <property type="evidence" value="ECO:0007669"/>
    <property type="project" value="TreeGrafter"/>
</dbReference>
<dbReference type="InterPro" id="IPR029039">
    <property type="entry name" value="Flavoprotein-like_sf"/>
</dbReference>